<sequence length="319" mass="35140">MEIGVVLEAFLDHSLEDALKFLSTSAPEVSYIEVGAGGYAPHPHCDVDDLLANKQSRTNWLDLLSKYNIKLDAFNAWGNTLHPDKDIAKAHDTSLRNAIRLAGELGAERVVAMSGCPGGDSSSKTPHFGAGGWLPYLEGIHAKQWEESMISYWTDLDAFAKSVNPNILVCIELHPGTTVYNVETFEKFIGLGSSLAANLDPSHFFWMQMDGHAVVERIRDRIGHVHGKDTSFNKESLALNGLLDHRWPKDPKDMPWNFSVPGHGHDLNWWTGLVERLNGSRAKVISIEHEDPFVSPKVGVPEAAKFLAQAIEIAAKASV</sequence>
<dbReference type="AlphaFoldDB" id="A0A6J7GAJ8"/>
<dbReference type="Pfam" id="PF01261">
    <property type="entry name" value="AP_endonuc_2"/>
    <property type="match status" value="1"/>
</dbReference>
<dbReference type="Gene3D" id="3.20.20.150">
    <property type="entry name" value="Divalent-metal-dependent TIM barrel enzymes"/>
    <property type="match status" value="1"/>
</dbReference>
<protein>
    <submittedName>
        <fullName evidence="2">Unannotated protein</fullName>
    </submittedName>
</protein>
<gene>
    <name evidence="2" type="ORF">UFOPK3511_01301</name>
</gene>
<accession>A0A6J7GAJ8</accession>
<feature type="domain" description="Xylose isomerase-like TIM barrel" evidence="1">
    <location>
        <begin position="54"/>
        <end position="309"/>
    </location>
</feature>
<evidence type="ECO:0000259" key="1">
    <source>
        <dbReference type="Pfam" id="PF01261"/>
    </source>
</evidence>
<dbReference type="PANTHER" id="PTHR12110">
    <property type="entry name" value="HYDROXYPYRUVATE ISOMERASE"/>
    <property type="match status" value="1"/>
</dbReference>
<proteinExistence type="predicted"/>
<dbReference type="InterPro" id="IPR013022">
    <property type="entry name" value="Xyl_isomerase-like_TIM-brl"/>
</dbReference>
<reference evidence="2" key="1">
    <citation type="submission" date="2020-05" db="EMBL/GenBank/DDBJ databases">
        <authorList>
            <person name="Chiriac C."/>
            <person name="Salcher M."/>
            <person name="Ghai R."/>
            <person name="Kavagutti S V."/>
        </authorList>
    </citation>
    <scope>NUCLEOTIDE SEQUENCE</scope>
</reference>
<dbReference type="EMBL" id="CAFBMA010000025">
    <property type="protein sequence ID" value="CAB4905291.1"/>
    <property type="molecule type" value="Genomic_DNA"/>
</dbReference>
<dbReference type="InterPro" id="IPR050312">
    <property type="entry name" value="IolE/XylAMocC-like"/>
</dbReference>
<dbReference type="SUPFAM" id="SSF51658">
    <property type="entry name" value="Xylose isomerase-like"/>
    <property type="match status" value="1"/>
</dbReference>
<name>A0A6J7GAJ8_9ZZZZ</name>
<dbReference type="InterPro" id="IPR036237">
    <property type="entry name" value="Xyl_isomerase-like_sf"/>
</dbReference>
<evidence type="ECO:0000313" key="2">
    <source>
        <dbReference type="EMBL" id="CAB4905291.1"/>
    </source>
</evidence>
<organism evidence="2">
    <name type="scientific">freshwater metagenome</name>
    <dbReference type="NCBI Taxonomy" id="449393"/>
    <lineage>
        <taxon>unclassified sequences</taxon>
        <taxon>metagenomes</taxon>
        <taxon>ecological metagenomes</taxon>
    </lineage>
</organism>
<dbReference type="PANTHER" id="PTHR12110:SF21">
    <property type="entry name" value="XYLOSE ISOMERASE-LIKE TIM BARREL DOMAIN-CONTAINING PROTEIN"/>
    <property type="match status" value="1"/>
</dbReference>